<keyword evidence="3" id="KW-1185">Reference proteome</keyword>
<reference evidence="2 3" key="1">
    <citation type="submission" date="2020-01" db="EMBL/GenBank/DDBJ databases">
        <title>Identification and distribution of gene clusters putatively required for synthesis of sphingolipid metabolism inhibitors in phylogenetically diverse species of the filamentous fungus Fusarium.</title>
        <authorList>
            <person name="Kim H.-S."/>
            <person name="Busman M."/>
            <person name="Brown D.W."/>
            <person name="Divon H."/>
            <person name="Uhlig S."/>
            <person name="Proctor R.H."/>
        </authorList>
    </citation>
    <scope>NUCLEOTIDE SEQUENCE [LARGE SCALE GENOMIC DNA]</scope>
    <source>
        <strain evidence="2 3">NRRL 20459</strain>
    </source>
</reference>
<accession>A0A8H4L5X6</accession>
<organism evidence="2 3">
    <name type="scientific">Fusarium albosuccineum</name>
    <dbReference type="NCBI Taxonomy" id="1237068"/>
    <lineage>
        <taxon>Eukaryota</taxon>
        <taxon>Fungi</taxon>
        <taxon>Dikarya</taxon>
        <taxon>Ascomycota</taxon>
        <taxon>Pezizomycotina</taxon>
        <taxon>Sordariomycetes</taxon>
        <taxon>Hypocreomycetidae</taxon>
        <taxon>Hypocreales</taxon>
        <taxon>Nectriaceae</taxon>
        <taxon>Fusarium</taxon>
        <taxon>Fusarium decemcellulare species complex</taxon>
    </lineage>
</organism>
<evidence type="ECO:0000313" key="2">
    <source>
        <dbReference type="EMBL" id="KAF4463675.1"/>
    </source>
</evidence>
<proteinExistence type="predicted"/>
<evidence type="ECO:0000259" key="1">
    <source>
        <dbReference type="Pfam" id="PF24809"/>
    </source>
</evidence>
<feature type="domain" description="DUF7708" evidence="1">
    <location>
        <begin position="2"/>
        <end position="138"/>
    </location>
</feature>
<dbReference type="Pfam" id="PF24809">
    <property type="entry name" value="DUF7708"/>
    <property type="match status" value="1"/>
</dbReference>
<dbReference type="AlphaFoldDB" id="A0A8H4L5X6"/>
<gene>
    <name evidence="2" type="ORF">FALBO_9501</name>
</gene>
<dbReference type="OrthoDB" id="61900at2759"/>
<dbReference type="Proteomes" id="UP000554235">
    <property type="component" value="Unassembled WGS sequence"/>
</dbReference>
<sequence length="430" mass="48144">MICHYSTVLDVFAQHHPEYVSLVWGSFKVLFISAVNHGETLKLLSKSLVQVAQRLPQVEILSTLYPTKQIRLVVETLYAGILEFLLIAHSWCKESKFSHFYHSFTRPHELHYNELLERISDCSNSINELANIGSHSEIRVMHKTQATFHSIQTSAQLDTNQQLSDLQLSQALSTFAQLFEDPDHCYKNQLRLRNRRACGKGRVASTNEFWLSPRLASCATSQGSSIAIIKGSFTLRSAIQDFGVDVIQTLVASTAPTLWVLTGATKSGSKVMSTSTDLVKTLTYQALRLHGAVRTEKQMSIRYSQLQTASCLGEWLDLFKQVIGTLGGHVHLVVDLATARASFEALDGVNFVQELNKRLGEMSQQGNGTTVKIFLLVYEAEWFRLIPDELSGNTIAVKAAGGRRKQSKEMKRAVNKRVLSTSVRRQKCRA</sequence>
<comment type="caution">
    <text evidence="2">The sequence shown here is derived from an EMBL/GenBank/DDBJ whole genome shotgun (WGS) entry which is preliminary data.</text>
</comment>
<evidence type="ECO:0000313" key="3">
    <source>
        <dbReference type="Proteomes" id="UP000554235"/>
    </source>
</evidence>
<dbReference type="EMBL" id="JAADYS010001325">
    <property type="protein sequence ID" value="KAF4463675.1"/>
    <property type="molecule type" value="Genomic_DNA"/>
</dbReference>
<dbReference type="InterPro" id="IPR056125">
    <property type="entry name" value="DUF7708"/>
</dbReference>
<protein>
    <submittedName>
        <fullName evidence="2">Nacht domain</fullName>
    </submittedName>
</protein>
<name>A0A8H4L5X6_9HYPO</name>